<dbReference type="PANTHER" id="PTHR30619">
    <property type="entry name" value="DNA INTERNALIZATION/COMPETENCE PROTEIN COMEC/REC2"/>
    <property type="match status" value="1"/>
</dbReference>
<dbReference type="Proteomes" id="UP000043764">
    <property type="component" value="Unassembled WGS sequence"/>
</dbReference>
<evidence type="ECO:0000313" key="10">
    <source>
        <dbReference type="Proteomes" id="UP000043764"/>
    </source>
</evidence>
<evidence type="ECO:0000256" key="5">
    <source>
        <dbReference type="ARBA" id="ARBA00023136"/>
    </source>
</evidence>
<feature type="domain" description="DUF4131" evidence="8">
    <location>
        <begin position="47"/>
        <end position="195"/>
    </location>
</feature>
<evidence type="ECO:0000259" key="7">
    <source>
        <dbReference type="Pfam" id="PF03772"/>
    </source>
</evidence>
<name>A0A0H5CX85_9RHOB</name>
<protein>
    <submittedName>
        <fullName evidence="9">ComEC family competence protein</fullName>
    </submittedName>
</protein>
<dbReference type="EMBL" id="CVRL01000002">
    <property type="protein sequence ID" value="CRL09389.1"/>
    <property type="molecule type" value="Genomic_DNA"/>
</dbReference>
<dbReference type="GO" id="GO:0005886">
    <property type="term" value="C:plasma membrane"/>
    <property type="evidence" value="ECO:0007669"/>
    <property type="project" value="UniProtKB-SubCell"/>
</dbReference>
<feature type="transmembrane region" description="Helical" evidence="6">
    <location>
        <begin position="18"/>
        <end position="36"/>
    </location>
</feature>
<keyword evidence="4 6" id="KW-1133">Transmembrane helix</keyword>
<comment type="subcellular location">
    <subcellularLocation>
        <location evidence="1">Cell membrane</location>
        <topology evidence="1">Multi-pass membrane protein</topology>
    </subcellularLocation>
</comment>
<dbReference type="RefSeq" id="WP_050672327.1">
    <property type="nucleotide sequence ID" value="NZ_CVRL01000002.1"/>
</dbReference>
<evidence type="ECO:0000256" key="3">
    <source>
        <dbReference type="ARBA" id="ARBA00022692"/>
    </source>
</evidence>
<evidence type="ECO:0000256" key="1">
    <source>
        <dbReference type="ARBA" id="ARBA00004651"/>
    </source>
</evidence>
<keyword evidence="10" id="KW-1185">Reference proteome</keyword>
<dbReference type="STRING" id="481446.NIT7645_01452"/>
<feature type="transmembrane region" description="Helical" evidence="6">
    <location>
        <begin position="340"/>
        <end position="357"/>
    </location>
</feature>
<evidence type="ECO:0000259" key="8">
    <source>
        <dbReference type="Pfam" id="PF13567"/>
    </source>
</evidence>
<feature type="transmembrane region" description="Helical" evidence="6">
    <location>
        <begin position="425"/>
        <end position="452"/>
    </location>
</feature>
<feature type="transmembrane region" description="Helical" evidence="6">
    <location>
        <begin position="256"/>
        <end position="282"/>
    </location>
</feature>
<feature type="transmembrane region" description="Helical" evidence="6">
    <location>
        <begin position="363"/>
        <end position="385"/>
    </location>
</feature>
<dbReference type="InterPro" id="IPR052159">
    <property type="entry name" value="Competence_DNA_uptake"/>
</dbReference>
<evidence type="ECO:0000256" key="4">
    <source>
        <dbReference type="ARBA" id="ARBA00022989"/>
    </source>
</evidence>
<dbReference type="Pfam" id="PF03772">
    <property type="entry name" value="Competence"/>
    <property type="match status" value="1"/>
</dbReference>
<feature type="transmembrane region" description="Helical" evidence="6">
    <location>
        <begin position="397"/>
        <end position="419"/>
    </location>
</feature>
<feature type="transmembrane region" description="Helical" evidence="6">
    <location>
        <begin position="491"/>
        <end position="509"/>
    </location>
</feature>
<evidence type="ECO:0000256" key="6">
    <source>
        <dbReference type="SAM" id="Phobius"/>
    </source>
</evidence>
<feature type="domain" description="ComEC/Rec2-related protein" evidence="7">
    <location>
        <begin position="236"/>
        <end position="510"/>
    </location>
</feature>
<reference evidence="10" key="1">
    <citation type="submission" date="2015-05" db="EMBL/GenBank/DDBJ databases">
        <authorList>
            <person name="Rodrigo-Torres Lidia"/>
            <person name="Arahal R.David."/>
        </authorList>
    </citation>
    <scope>NUCLEOTIDE SEQUENCE [LARGE SCALE GENOMIC DNA]</scope>
    <source>
        <strain evidence="10">CECT 7321</strain>
    </source>
</reference>
<dbReference type="InterPro" id="IPR025405">
    <property type="entry name" value="DUF4131"/>
</dbReference>
<keyword evidence="2" id="KW-1003">Cell membrane</keyword>
<feature type="transmembrane region" description="Helical" evidence="6">
    <location>
        <begin position="294"/>
        <end position="312"/>
    </location>
</feature>
<dbReference type="Pfam" id="PF13567">
    <property type="entry name" value="DUF4131"/>
    <property type="match status" value="1"/>
</dbReference>
<accession>A0A0H5CX85</accession>
<gene>
    <name evidence="9" type="ORF">NIT7321_00218</name>
</gene>
<sequence>MGALSGLERLLQSQRGDLFPWVPVLFGCGILWFFSLKHDPTQTERCLLAASAALACVVLVIRRGRGLSAFAAMALLVGVAGFGAAQLRASLVAAPVLEFRLYGAVEGRVVGTDRSVRDRLRVTLDQLRIDRLSPQDTPARVRISLADGVSAPAIGARVMTTAHLMPLQGPVEPRGFDFRRHAWFQKLGAVGYTRVPVLLVEEPGGDLAIARMRAALSGAIRSRMAPETAGFAAAITTGERADIPQAELDALRASNLAHLLAISGLHMGLLAGVVFGGIRLGFALMPPVAMRFPVKKLAALVALAAAASYLLISGGQVASTRAFVMVAVMLCAVVLDRRALSLRAVALAALLILALRPESLLGPGFQMSFAATTALIAVFSALQAWQLPPSVWWARGAVGVVLSSVVAGIATAPFAAAHFNQLSQFGLLANVLAVPVMGLLVVPSAVLALCLAPIGGGWIGLWGMDLGIRWILWVAGWVAGMDGAMRPVEMPPPSVLGLIAFGGIMLAVWRGPFRWSGTIAICAGLLIWSQASRPVVLISAEGGLVGVMTEQGRALSRSRGQGFAASRWAENDGTLLTQEDAAALWPDPAVLPDWGHTLKGRHAVLALPDGAWLIHVMGKAAHAAPIPCVPDIIVVSDRADKLPLTGGCRVMDAVTLRKTGSLALLADGRWLTARKVAGDRAWTLRDQGE</sequence>
<keyword evidence="3 6" id="KW-0812">Transmembrane</keyword>
<keyword evidence="5 6" id="KW-0472">Membrane</keyword>
<feature type="transmembrane region" description="Helical" evidence="6">
    <location>
        <begin position="42"/>
        <end position="61"/>
    </location>
</feature>
<dbReference type="NCBIfam" id="TIGR00360">
    <property type="entry name" value="ComEC_N-term"/>
    <property type="match status" value="1"/>
</dbReference>
<evidence type="ECO:0000256" key="2">
    <source>
        <dbReference type="ARBA" id="ARBA00022475"/>
    </source>
</evidence>
<evidence type="ECO:0000313" key="9">
    <source>
        <dbReference type="EMBL" id="CRL09389.1"/>
    </source>
</evidence>
<dbReference type="AlphaFoldDB" id="A0A0H5CX85"/>
<proteinExistence type="predicted"/>
<organism evidence="9 10">
    <name type="scientific">Phaeobacter italicus</name>
    <dbReference type="NCBI Taxonomy" id="481446"/>
    <lineage>
        <taxon>Bacteria</taxon>
        <taxon>Pseudomonadati</taxon>
        <taxon>Pseudomonadota</taxon>
        <taxon>Alphaproteobacteria</taxon>
        <taxon>Rhodobacterales</taxon>
        <taxon>Roseobacteraceae</taxon>
        <taxon>Phaeobacter</taxon>
    </lineage>
</organism>
<feature type="transmembrane region" description="Helical" evidence="6">
    <location>
        <begin position="68"/>
        <end position="87"/>
    </location>
</feature>
<feature type="transmembrane region" description="Helical" evidence="6">
    <location>
        <begin position="459"/>
        <end position="479"/>
    </location>
</feature>
<dbReference type="PANTHER" id="PTHR30619:SF1">
    <property type="entry name" value="RECOMBINATION PROTEIN 2"/>
    <property type="match status" value="1"/>
</dbReference>
<dbReference type="InterPro" id="IPR004477">
    <property type="entry name" value="ComEC_N"/>
</dbReference>